<keyword evidence="4" id="KW-1185">Reference proteome</keyword>
<dbReference type="EMBL" id="FNCZ01000001">
    <property type="protein sequence ID" value="SDG86813.1"/>
    <property type="molecule type" value="Genomic_DNA"/>
</dbReference>
<protein>
    <submittedName>
        <fullName evidence="3">Outer membrane protein beta-barrel domain-containing protein</fullName>
    </submittedName>
</protein>
<dbReference type="RefSeq" id="WP_092466278.1">
    <property type="nucleotide sequence ID" value="NZ_FNCZ01000001.1"/>
</dbReference>
<evidence type="ECO:0000256" key="1">
    <source>
        <dbReference type="SAM" id="SignalP"/>
    </source>
</evidence>
<reference evidence="4" key="1">
    <citation type="submission" date="2016-10" db="EMBL/GenBank/DDBJ databases">
        <authorList>
            <person name="Varghese N."/>
            <person name="Submissions S."/>
        </authorList>
    </citation>
    <scope>NUCLEOTIDE SEQUENCE [LARGE SCALE GENOMIC DNA]</scope>
    <source>
        <strain evidence="4">DSM 15363</strain>
    </source>
</reference>
<dbReference type="InterPro" id="IPR025665">
    <property type="entry name" value="Beta-barrel_OMP_2"/>
</dbReference>
<gene>
    <name evidence="3" type="ORF">SAMN04489796_101804</name>
</gene>
<evidence type="ECO:0000313" key="3">
    <source>
        <dbReference type="EMBL" id="SDG86813.1"/>
    </source>
</evidence>
<evidence type="ECO:0000259" key="2">
    <source>
        <dbReference type="Pfam" id="PF13568"/>
    </source>
</evidence>
<dbReference type="Gene3D" id="2.40.160.20">
    <property type="match status" value="1"/>
</dbReference>
<proteinExistence type="predicted"/>
<accession>A0A1G7XS19</accession>
<dbReference type="STRING" id="262004.SAMN04489796_101804"/>
<evidence type="ECO:0000313" key="4">
    <source>
        <dbReference type="Proteomes" id="UP000199492"/>
    </source>
</evidence>
<dbReference type="SUPFAM" id="SSF56925">
    <property type="entry name" value="OMPA-like"/>
    <property type="match status" value="1"/>
</dbReference>
<feature type="chain" id="PRO_5011574675" evidence="1">
    <location>
        <begin position="22"/>
        <end position="185"/>
    </location>
</feature>
<dbReference type="Proteomes" id="UP000199492">
    <property type="component" value="Unassembled WGS sequence"/>
</dbReference>
<feature type="signal peptide" evidence="1">
    <location>
        <begin position="1"/>
        <end position="21"/>
    </location>
</feature>
<organism evidence="3 4">
    <name type="scientific">Winogradskyella thalassocola</name>
    <dbReference type="NCBI Taxonomy" id="262004"/>
    <lineage>
        <taxon>Bacteria</taxon>
        <taxon>Pseudomonadati</taxon>
        <taxon>Bacteroidota</taxon>
        <taxon>Flavobacteriia</taxon>
        <taxon>Flavobacteriales</taxon>
        <taxon>Flavobacteriaceae</taxon>
        <taxon>Winogradskyella</taxon>
    </lineage>
</organism>
<dbReference type="AlphaFoldDB" id="A0A1G7XS19"/>
<feature type="domain" description="Outer membrane protein beta-barrel" evidence="2">
    <location>
        <begin position="20"/>
        <end position="166"/>
    </location>
</feature>
<sequence>MKKIYIVVVLATLGLMQKTNAQDVQFGAKAGLNISNFSGGDADRNSLIGFHVGFISEIPLSEKFSLQPELLYSRQGSEAQDVVKVKVDYLAIPIMAKYYLAKDFSLEVGPQFSFLVNDKGEYIDSDLPDEDTDASSIDIGANVGLGYNLNSNMFVQARYNFGISTVAENPDIKNSVVQVSLGYKF</sequence>
<keyword evidence="1" id="KW-0732">Signal</keyword>
<dbReference type="InterPro" id="IPR011250">
    <property type="entry name" value="OMP/PagP_B-barrel"/>
</dbReference>
<dbReference type="OrthoDB" id="947434at2"/>
<name>A0A1G7XS19_9FLAO</name>
<dbReference type="Pfam" id="PF13568">
    <property type="entry name" value="OMP_b-brl_2"/>
    <property type="match status" value="1"/>
</dbReference>